<name>A0A220UN03_9GAMM</name>
<dbReference type="KEGG" id="sbj:CF168_12415"/>
<dbReference type="AlphaFoldDB" id="A0A220UN03"/>
<evidence type="ECO:0000313" key="2">
    <source>
        <dbReference type="Proteomes" id="UP000198367"/>
    </source>
</evidence>
<reference evidence="1 2" key="1">
    <citation type="submission" date="2017-07" db="EMBL/GenBank/DDBJ databases">
        <title>Phenotypical and genomic characterization of a clinical isolate of Shewanella bicestrii sp. nov. producing an extended-spectrum beta-lactamase and a new oxacillinase variant.</title>
        <authorList>
            <person name="Jousset A.B."/>
            <person name="Bonnin R.A."/>
            <person name="Girlich D."/>
            <person name="Dabos L."/>
            <person name="Potron A."/>
            <person name="Dortet L."/>
            <person name="Glaser P."/>
            <person name="Naas T."/>
        </authorList>
    </citation>
    <scope>NUCLEOTIDE SEQUENCE [LARGE SCALE GENOMIC DNA]</scope>
    <source>
        <strain evidence="1 2">JAB-1</strain>
    </source>
</reference>
<gene>
    <name evidence="1" type="ORF">CF168_12415</name>
</gene>
<proteinExistence type="predicted"/>
<dbReference type="RefSeq" id="WP_086904917.1">
    <property type="nucleotide sequence ID" value="NZ_CP022358.1"/>
</dbReference>
<keyword evidence="2" id="KW-1185">Reference proteome</keyword>
<accession>A0A220UN03</accession>
<protein>
    <submittedName>
        <fullName evidence="1">Cytoplasmic protein</fullName>
    </submittedName>
</protein>
<dbReference type="Proteomes" id="UP000198367">
    <property type="component" value="Chromosome"/>
</dbReference>
<dbReference type="EMBL" id="CP022358">
    <property type="protein sequence ID" value="ASK69604.1"/>
    <property type="molecule type" value="Genomic_DNA"/>
</dbReference>
<sequence>MTLKALLNQLKTEHKLTSAAELAALLAQDEALVQQIKQADAQYWVNFSKQTFDGWYCIATPSNASYHVYYQERGQHCWEEEEVFSDQYLAIATAIFASGVFHAE</sequence>
<organism evidence="1 2">
    <name type="scientific">Shewanella bicestrii</name>
    <dbReference type="NCBI Taxonomy" id="2018305"/>
    <lineage>
        <taxon>Bacteria</taxon>
        <taxon>Pseudomonadati</taxon>
        <taxon>Pseudomonadota</taxon>
        <taxon>Gammaproteobacteria</taxon>
        <taxon>Alteromonadales</taxon>
        <taxon>Shewanellaceae</taxon>
        <taxon>Shewanella</taxon>
    </lineage>
</organism>
<evidence type="ECO:0000313" key="1">
    <source>
        <dbReference type="EMBL" id="ASK69604.1"/>
    </source>
</evidence>